<dbReference type="Pfam" id="PF00076">
    <property type="entry name" value="RRM_1"/>
    <property type="match status" value="2"/>
</dbReference>
<accession>A0AAW2YZ75</accession>
<dbReference type="CDD" id="cd12246">
    <property type="entry name" value="RRM1_U1A_like"/>
    <property type="match status" value="1"/>
</dbReference>
<evidence type="ECO:0000256" key="6">
    <source>
        <dbReference type="ARBA" id="ARBA00022884"/>
    </source>
</evidence>
<evidence type="ECO:0000256" key="4">
    <source>
        <dbReference type="ARBA" id="ARBA00022728"/>
    </source>
</evidence>
<keyword evidence="5" id="KW-0677">Repeat</keyword>
<evidence type="ECO:0000256" key="9">
    <source>
        <dbReference type="ARBA" id="ARBA00023274"/>
    </source>
</evidence>
<dbReference type="InterPro" id="IPR035979">
    <property type="entry name" value="RBD_domain_sf"/>
</dbReference>
<proteinExistence type="inferred from homology"/>
<evidence type="ECO:0000256" key="8">
    <source>
        <dbReference type="ARBA" id="ARBA00023242"/>
    </source>
</evidence>
<comment type="subcellular location">
    <subcellularLocation>
        <location evidence="1">Nucleus</location>
    </subcellularLocation>
</comment>
<dbReference type="Gene3D" id="3.30.70.330">
    <property type="match status" value="2"/>
</dbReference>
<evidence type="ECO:0000256" key="1">
    <source>
        <dbReference type="ARBA" id="ARBA00004123"/>
    </source>
</evidence>
<comment type="similarity">
    <text evidence="2">Belongs to the RRM U1 A/B'' family.</text>
</comment>
<organism evidence="13 14">
    <name type="scientific">Acrasis kona</name>
    <dbReference type="NCBI Taxonomy" id="1008807"/>
    <lineage>
        <taxon>Eukaryota</taxon>
        <taxon>Discoba</taxon>
        <taxon>Heterolobosea</taxon>
        <taxon>Tetramitia</taxon>
        <taxon>Eutetramitia</taxon>
        <taxon>Acrasidae</taxon>
        <taxon>Acrasis</taxon>
    </lineage>
</organism>
<dbReference type="InterPro" id="IPR000504">
    <property type="entry name" value="RRM_dom"/>
</dbReference>
<evidence type="ECO:0000256" key="3">
    <source>
        <dbReference type="ARBA" id="ARBA00022664"/>
    </source>
</evidence>
<evidence type="ECO:0000313" key="14">
    <source>
        <dbReference type="Proteomes" id="UP001431209"/>
    </source>
</evidence>
<dbReference type="GO" id="GO:0008380">
    <property type="term" value="P:RNA splicing"/>
    <property type="evidence" value="ECO:0007669"/>
    <property type="project" value="UniProtKB-KW"/>
</dbReference>
<evidence type="ECO:0000259" key="12">
    <source>
        <dbReference type="PROSITE" id="PS50102"/>
    </source>
</evidence>
<dbReference type="FunFam" id="3.30.70.330:FF:000039">
    <property type="entry name" value="U1 small nuclear ribonucleoprotein A"/>
    <property type="match status" value="1"/>
</dbReference>
<dbReference type="InterPro" id="IPR012677">
    <property type="entry name" value="Nucleotide-bd_a/b_plait_sf"/>
</dbReference>
<dbReference type="EMBL" id="JAOPGA020000840">
    <property type="protein sequence ID" value="KAL0482337.1"/>
    <property type="molecule type" value="Genomic_DNA"/>
</dbReference>
<keyword evidence="7" id="KW-0508">mRNA splicing</keyword>
<dbReference type="GO" id="GO:0005681">
    <property type="term" value="C:spliceosomal complex"/>
    <property type="evidence" value="ECO:0007669"/>
    <property type="project" value="UniProtKB-KW"/>
</dbReference>
<keyword evidence="6 10" id="KW-0694">RNA-binding</keyword>
<feature type="domain" description="RRM" evidence="12">
    <location>
        <begin position="16"/>
        <end position="95"/>
    </location>
</feature>
<dbReference type="PROSITE" id="PS50102">
    <property type="entry name" value="RRM"/>
    <property type="match status" value="2"/>
</dbReference>
<evidence type="ECO:0000256" key="10">
    <source>
        <dbReference type="PROSITE-ProRule" id="PRU00176"/>
    </source>
</evidence>
<feature type="domain" description="RRM" evidence="12">
    <location>
        <begin position="164"/>
        <end position="238"/>
    </location>
</feature>
<evidence type="ECO:0000313" key="13">
    <source>
        <dbReference type="EMBL" id="KAL0482337.1"/>
    </source>
</evidence>
<dbReference type="GO" id="GO:0003723">
    <property type="term" value="F:RNA binding"/>
    <property type="evidence" value="ECO:0007669"/>
    <property type="project" value="UniProtKB-UniRule"/>
</dbReference>
<evidence type="ECO:0000256" key="7">
    <source>
        <dbReference type="ARBA" id="ARBA00023187"/>
    </source>
</evidence>
<dbReference type="CDD" id="cd12247">
    <property type="entry name" value="RRM2_U1A_like"/>
    <property type="match status" value="1"/>
</dbReference>
<feature type="region of interest" description="Disordered" evidence="11">
    <location>
        <begin position="109"/>
        <end position="157"/>
    </location>
</feature>
<name>A0AAW2YZ75_9EUKA</name>
<protein>
    <submittedName>
        <fullName evidence="13">U2 small nuclear ribonucleoprotein B</fullName>
    </submittedName>
</protein>
<dbReference type="SUPFAM" id="SSF54928">
    <property type="entry name" value="RNA-binding domain, RBD"/>
    <property type="match status" value="1"/>
</dbReference>
<keyword evidence="8" id="KW-0539">Nucleus</keyword>
<evidence type="ECO:0000256" key="5">
    <source>
        <dbReference type="ARBA" id="ARBA00022737"/>
    </source>
</evidence>
<reference evidence="13 14" key="1">
    <citation type="submission" date="2024-03" db="EMBL/GenBank/DDBJ databases">
        <title>The Acrasis kona genome and developmental transcriptomes reveal deep origins of eukaryotic multicellular pathways.</title>
        <authorList>
            <person name="Sheikh S."/>
            <person name="Fu C.-J."/>
            <person name="Brown M.W."/>
            <person name="Baldauf S.L."/>
        </authorList>
    </citation>
    <scope>NUCLEOTIDE SEQUENCE [LARGE SCALE GENOMIC DNA]</scope>
    <source>
        <strain evidence="13 14">ATCC MYA-3509</strain>
    </source>
</reference>
<sequence length="238" mass="27213">MDLNTDVHHQDVAPNYTIYINNLNEKIKIPTLKEQLYALFSQFGPVLEVVAGRSIKIRGQAWIVFQDINQASLAKRKMQGADFLGKPMNINFAKSKSDAIAKLDKTLFQQQQERSNRRKREEEENEDEPASKRQNTGKKQRLRPSKQKMKINAPNTSSLNEPNKILFLESLPDNIHENPLLVEVLFQNVAGYKETRLIPGKGIGFVEYDNEINAAQAMTLLQNTKIMQCPMKITFAKK</sequence>
<evidence type="ECO:0000256" key="2">
    <source>
        <dbReference type="ARBA" id="ARBA00007243"/>
    </source>
</evidence>
<dbReference type="SMART" id="SM00360">
    <property type="entry name" value="RRM"/>
    <property type="match status" value="2"/>
</dbReference>
<dbReference type="GO" id="GO:0006397">
    <property type="term" value="P:mRNA processing"/>
    <property type="evidence" value="ECO:0007669"/>
    <property type="project" value="UniProtKB-KW"/>
</dbReference>
<dbReference type="GO" id="GO:0030532">
    <property type="term" value="C:small nuclear ribonucleoprotein complex"/>
    <property type="evidence" value="ECO:0007669"/>
    <property type="project" value="UniProtKB-ARBA"/>
</dbReference>
<evidence type="ECO:0000256" key="11">
    <source>
        <dbReference type="SAM" id="MobiDB-lite"/>
    </source>
</evidence>
<keyword evidence="14" id="KW-1185">Reference proteome</keyword>
<keyword evidence="4" id="KW-0747">Spliceosome</keyword>
<comment type="caution">
    <text evidence="13">The sequence shown here is derived from an EMBL/GenBank/DDBJ whole genome shotgun (WGS) entry which is preliminary data.</text>
</comment>
<keyword evidence="3" id="KW-0507">mRNA processing</keyword>
<dbReference type="AlphaFoldDB" id="A0AAW2YZ75"/>
<dbReference type="Proteomes" id="UP001431209">
    <property type="component" value="Unassembled WGS sequence"/>
</dbReference>
<dbReference type="FunFam" id="3.30.70.330:FF:000029">
    <property type="entry name" value="U2 small nuclear ribonucleoprotein B"/>
    <property type="match status" value="1"/>
</dbReference>
<keyword evidence="9 13" id="KW-0687">Ribonucleoprotein</keyword>
<feature type="compositionally biased region" description="Basic residues" evidence="11">
    <location>
        <begin position="135"/>
        <end position="149"/>
    </location>
</feature>
<dbReference type="PANTHER" id="PTHR10501">
    <property type="entry name" value="U1 SMALL NUCLEAR RIBONUCLEOPROTEIN A/U2 SMALL NUCLEAR RIBONUCLEOPROTEIN B"/>
    <property type="match status" value="1"/>
</dbReference>
<gene>
    <name evidence="13" type="ORF">AKO1_012963</name>
</gene>